<evidence type="ECO:0000313" key="5">
    <source>
        <dbReference type="EMBL" id="NYE84941.1"/>
    </source>
</evidence>
<dbReference type="InterPro" id="IPR000891">
    <property type="entry name" value="PYR_CT"/>
</dbReference>
<evidence type="ECO:0000256" key="2">
    <source>
        <dbReference type="ARBA" id="ARBA00022723"/>
    </source>
</evidence>
<dbReference type="EMBL" id="JACBYR010000002">
    <property type="protein sequence ID" value="NYE84941.1"/>
    <property type="molecule type" value="Genomic_DNA"/>
</dbReference>
<dbReference type="GO" id="GO:0006552">
    <property type="term" value="P:L-leucine catabolic process"/>
    <property type="evidence" value="ECO:0007669"/>
    <property type="project" value="TreeGrafter"/>
</dbReference>
<gene>
    <name evidence="5" type="ORF">FHW18_004248</name>
</gene>
<keyword evidence="6" id="KW-1185">Reference proteome</keyword>
<dbReference type="GO" id="GO:0046951">
    <property type="term" value="P:ketone body biosynthetic process"/>
    <property type="evidence" value="ECO:0007669"/>
    <property type="project" value="TreeGrafter"/>
</dbReference>
<accession>A0A7Y9IXJ4</accession>
<keyword evidence="3" id="KW-0456">Lyase</keyword>
<dbReference type="Proteomes" id="UP000542125">
    <property type="component" value="Unassembled WGS sequence"/>
</dbReference>
<dbReference type="PANTHER" id="PTHR42738">
    <property type="entry name" value="HYDROXYMETHYLGLUTARYL-COA LYASE"/>
    <property type="match status" value="1"/>
</dbReference>
<evidence type="ECO:0000256" key="1">
    <source>
        <dbReference type="ARBA" id="ARBA00009405"/>
    </source>
</evidence>
<comment type="caution">
    <text evidence="5">The sequence shown here is derived from an EMBL/GenBank/DDBJ whole genome shotgun (WGS) entry which is preliminary data.</text>
</comment>
<evidence type="ECO:0000259" key="4">
    <source>
        <dbReference type="PROSITE" id="PS50991"/>
    </source>
</evidence>
<dbReference type="AlphaFoldDB" id="A0A7Y9IXJ4"/>
<reference evidence="5 6" key="1">
    <citation type="submission" date="2020-07" db="EMBL/GenBank/DDBJ databases">
        <title>Genomic Encyclopedia of Type Strains, Phase IV (KMG-V): Genome sequencing to study the core and pangenomes of soil and plant-associated prokaryotes.</title>
        <authorList>
            <person name="Whitman W."/>
        </authorList>
    </citation>
    <scope>NUCLEOTIDE SEQUENCE [LARGE SCALE GENOMIC DNA]</scope>
    <source>
        <strain evidence="5 6">SAS40</strain>
    </source>
</reference>
<dbReference type="PANTHER" id="PTHR42738:SF7">
    <property type="entry name" value="HYDROXYMETHYLGLUTARYL-COA LYASE"/>
    <property type="match status" value="1"/>
</dbReference>
<dbReference type="RefSeq" id="WP_179588970.1">
    <property type="nucleotide sequence ID" value="NZ_JACBYR010000002.1"/>
</dbReference>
<proteinExistence type="inferred from homology"/>
<keyword evidence="2" id="KW-0479">Metal-binding</keyword>
<dbReference type="Gene3D" id="3.20.20.70">
    <property type="entry name" value="Aldolase class I"/>
    <property type="match status" value="1"/>
</dbReference>
<dbReference type="InterPro" id="IPR013785">
    <property type="entry name" value="Aldolase_TIM"/>
</dbReference>
<dbReference type="PROSITE" id="PS50991">
    <property type="entry name" value="PYR_CT"/>
    <property type="match status" value="1"/>
</dbReference>
<comment type="similarity">
    <text evidence="1">Belongs to the HMG-CoA lyase family.</text>
</comment>
<feature type="domain" description="Pyruvate carboxyltransferase" evidence="4">
    <location>
        <begin position="12"/>
        <end position="280"/>
    </location>
</feature>
<evidence type="ECO:0000313" key="6">
    <source>
        <dbReference type="Proteomes" id="UP000542125"/>
    </source>
</evidence>
<dbReference type="GO" id="GO:0046872">
    <property type="term" value="F:metal ion binding"/>
    <property type="evidence" value="ECO:0007669"/>
    <property type="project" value="UniProtKB-KW"/>
</dbReference>
<dbReference type="NCBIfam" id="NF004283">
    <property type="entry name" value="PRK05692.1"/>
    <property type="match status" value="1"/>
</dbReference>
<dbReference type="InterPro" id="IPR043594">
    <property type="entry name" value="HMGL"/>
</dbReference>
<dbReference type="Pfam" id="PF00682">
    <property type="entry name" value="HMGL-like"/>
    <property type="match status" value="1"/>
</dbReference>
<dbReference type="SUPFAM" id="SSF51569">
    <property type="entry name" value="Aldolase"/>
    <property type="match status" value="1"/>
</dbReference>
<dbReference type="CDD" id="cd07938">
    <property type="entry name" value="DRE_TIM_HMGL"/>
    <property type="match status" value="1"/>
</dbReference>
<dbReference type="GO" id="GO:0004419">
    <property type="term" value="F:hydroxymethylglutaryl-CoA lyase activity"/>
    <property type="evidence" value="ECO:0007669"/>
    <property type="project" value="TreeGrafter"/>
</dbReference>
<evidence type="ECO:0000256" key="3">
    <source>
        <dbReference type="ARBA" id="ARBA00023239"/>
    </source>
</evidence>
<name>A0A7Y9IXJ4_9BURK</name>
<sequence length="308" mass="31988">MTTEGQHAARRVELIEVSPRDGIQNEKVVLSTDDKLELLRRIHAAGLRRTEATSFVSPKRVPQMADAEAVMAGARAEPGHAALIGLVLNQAGFDRARAARCDEINVVVVASETFSRKNQGAGIADMVAAASAILAQSREAGIPASVTIAAAFGCPFEGEVPAAKVLGLVESLLPARPDEIAFADTIGCGVPTQVRELLAGAKALDAGMRLRCHFHNTRSTALANVLAAVEAGVHALDSSIGGFGGCPFAPAATGNVATEDVVYLLERMGIDTGVDLQMLIDTAGWLGDRLGHPPMSGLARAGRFPAAA</sequence>
<organism evidence="5 6">
    <name type="scientific">Pigmentiphaga litoralis</name>
    <dbReference type="NCBI Taxonomy" id="516702"/>
    <lineage>
        <taxon>Bacteria</taxon>
        <taxon>Pseudomonadati</taxon>
        <taxon>Pseudomonadota</taxon>
        <taxon>Betaproteobacteria</taxon>
        <taxon>Burkholderiales</taxon>
        <taxon>Alcaligenaceae</taxon>
        <taxon>Pigmentiphaga</taxon>
    </lineage>
</organism>
<protein>
    <submittedName>
        <fullName evidence="5">Isopropylmalate/homocitrate/citramalate synthase</fullName>
    </submittedName>
</protein>